<accession>A0A5C5Q006</accession>
<dbReference type="Pfam" id="PF07883">
    <property type="entry name" value="Cupin_2"/>
    <property type="match status" value="1"/>
</dbReference>
<proteinExistence type="predicted"/>
<dbReference type="EMBL" id="VFIP01000010">
    <property type="protein sequence ID" value="TWR96661.1"/>
    <property type="molecule type" value="Genomic_DNA"/>
</dbReference>
<dbReference type="InterPro" id="IPR013096">
    <property type="entry name" value="Cupin_2"/>
</dbReference>
<dbReference type="Proteomes" id="UP000317901">
    <property type="component" value="Unassembled WGS sequence"/>
</dbReference>
<dbReference type="RefSeq" id="WP_146425660.1">
    <property type="nucleotide sequence ID" value="NZ_VFIP01000010.1"/>
</dbReference>
<protein>
    <recommendedName>
        <fullName evidence="2">Cupin type-2 domain-containing protein</fullName>
    </recommendedName>
</protein>
<evidence type="ECO:0000313" key="4">
    <source>
        <dbReference type="Proteomes" id="UP000317901"/>
    </source>
</evidence>
<dbReference type="InterPro" id="IPR011051">
    <property type="entry name" value="RmlC_Cupin_sf"/>
</dbReference>
<evidence type="ECO:0000256" key="1">
    <source>
        <dbReference type="SAM" id="SignalP"/>
    </source>
</evidence>
<gene>
    <name evidence="3" type="ORF">FJD37_07360</name>
</gene>
<feature type="chain" id="PRO_5022768028" description="Cupin type-2 domain-containing protein" evidence="1">
    <location>
        <begin position="37"/>
        <end position="171"/>
    </location>
</feature>
<feature type="signal peptide" evidence="1">
    <location>
        <begin position="1"/>
        <end position="36"/>
    </location>
</feature>
<sequence>MQPLRHSPRHFSIQRLGLSTAGVIALTFAALSGAQAAPSGTDTIKAFKLCTGADKASHVVEGTIDQSMRNDVTSIHFKQTPAHAAYDWHNDPEPQYVITLSGTLAFETRGGETFTLHPGEVLVAEDNTGSGHRWKMVDDQPWRRGYVVLKPGAQDSFVPKDPAAAKVCIAP</sequence>
<reference evidence="3 4" key="1">
    <citation type="submission" date="2019-06" db="EMBL/GenBank/DDBJ databases">
        <title>Pseudomonas bimorpha sp. nov. isolated from bovine raw milk and skim milk concentrate.</title>
        <authorList>
            <person name="Hofmann K."/>
            <person name="Huptas C."/>
            <person name="Doll E."/>
            <person name="Scherer S."/>
            <person name="Wenning M."/>
        </authorList>
    </citation>
    <scope>NUCLEOTIDE SEQUENCE [LARGE SCALE GENOMIC DNA]</scope>
    <source>
        <strain evidence="3 4">DSM 108990</strain>
    </source>
</reference>
<organism evidence="3 4">
    <name type="scientific">Pseudomonas saxonica</name>
    <dbReference type="NCBI Taxonomy" id="2600598"/>
    <lineage>
        <taxon>Bacteria</taxon>
        <taxon>Pseudomonadati</taxon>
        <taxon>Pseudomonadota</taxon>
        <taxon>Gammaproteobacteria</taxon>
        <taxon>Pseudomonadales</taxon>
        <taxon>Pseudomonadaceae</taxon>
        <taxon>Pseudomonas</taxon>
    </lineage>
</organism>
<evidence type="ECO:0000313" key="3">
    <source>
        <dbReference type="EMBL" id="TWR96661.1"/>
    </source>
</evidence>
<feature type="domain" description="Cupin type-2" evidence="2">
    <location>
        <begin position="85"/>
        <end position="141"/>
    </location>
</feature>
<evidence type="ECO:0000259" key="2">
    <source>
        <dbReference type="Pfam" id="PF07883"/>
    </source>
</evidence>
<dbReference type="CDD" id="cd07009">
    <property type="entry name" value="cupin_BLL0285-like"/>
    <property type="match status" value="1"/>
</dbReference>
<comment type="caution">
    <text evidence="3">The sequence shown here is derived from an EMBL/GenBank/DDBJ whole genome shotgun (WGS) entry which is preliminary data.</text>
</comment>
<dbReference type="OrthoDB" id="4205621at2"/>
<keyword evidence="1" id="KW-0732">Signal</keyword>
<dbReference type="Gene3D" id="2.60.120.10">
    <property type="entry name" value="Jelly Rolls"/>
    <property type="match status" value="1"/>
</dbReference>
<dbReference type="SUPFAM" id="SSF51182">
    <property type="entry name" value="RmlC-like cupins"/>
    <property type="match status" value="1"/>
</dbReference>
<name>A0A5C5Q006_9PSED</name>
<dbReference type="InterPro" id="IPR014710">
    <property type="entry name" value="RmlC-like_jellyroll"/>
</dbReference>
<dbReference type="AlphaFoldDB" id="A0A5C5Q006"/>